<evidence type="ECO:0000256" key="1">
    <source>
        <dbReference type="ARBA" id="ARBA00004141"/>
    </source>
</evidence>
<evidence type="ECO:0000256" key="5">
    <source>
        <dbReference type="ARBA" id="ARBA00022737"/>
    </source>
</evidence>
<name>A0A9P6KAI8_9FUNG</name>
<evidence type="ECO:0000256" key="10">
    <source>
        <dbReference type="SAM" id="MobiDB-lite"/>
    </source>
</evidence>
<evidence type="ECO:0000256" key="3">
    <source>
        <dbReference type="ARBA" id="ARBA00022448"/>
    </source>
</evidence>
<dbReference type="Gene3D" id="3.40.50.300">
    <property type="entry name" value="P-loop containing nucleotide triphosphate hydrolases"/>
    <property type="match status" value="1"/>
</dbReference>
<dbReference type="FunFam" id="1.20.1560.10:FF:000018">
    <property type="entry name" value="ATP-binding cassette subfamily B member 11"/>
    <property type="match status" value="1"/>
</dbReference>
<keyword evidence="3" id="KW-0813">Transport</keyword>
<comment type="subcellular location">
    <subcellularLocation>
        <location evidence="1">Membrane</location>
        <topology evidence="1">Multi-pass membrane protein</topology>
    </subcellularLocation>
</comment>
<feature type="transmembrane region" description="Helical" evidence="11">
    <location>
        <begin position="324"/>
        <end position="348"/>
    </location>
</feature>
<evidence type="ECO:0000256" key="2">
    <source>
        <dbReference type="ARBA" id="ARBA00007577"/>
    </source>
</evidence>
<evidence type="ECO:0000313" key="14">
    <source>
        <dbReference type="Proteomes" id="UP000780801"/>
    </source>
</evidence>
<feature type="compositionally biased region" description="Polar residues" evidence="10">
    <location>
        <begin position="28"/>
        <end position="37"/>
    </location>
</feature>
<evidence type="ECO:0000313" key="13">
    <source>
        <dbReference type="EMBL" id="KAF9577705.1"/>
    </source>
</evidence>
<dbReference type="PROSITE" id="PS50929">
    <property type="entry name" value="ABC_TM1F"/>
    <property type="match status" value="1"/>
</dbReference>
<dbReference type="Pfam" id="PF00664">
    <property type="entry name" value="ABC_membrane"/>
    <property type="match status" value="1"/>
</dbReference>
<dbReference type="InterPro" id="IPR039421">
    <property type="entry name" value="Type_1_exporter"/>
</dbReference>
<dbReference type="GO" id="GO:0005886">
    <property type="term" value="C:plasma membrane"/>
    <property type="evidence" value="ECO:0007669"/>
    <property type="project" value="TreeGrafter"/>
</dbReference>
<feature type="non-terminal residue" evidence="13">
    <location>
        <position position="1"/>
    </location>
</feature>
<keyword evidence="7 13" id="KW-0067">ATP-binding</keyword>
<accession>A0A9P6KAI8</accession>
<protein>
    <submittedName>
        <fullName evidence="13">ATP-binding cassette, sub-B (MDR TAP), member 4</fullName>
    </submittedName>
</protein>
<keyword evidence="5" id="KW-0677">Repeat</keyword>
<evidence type="ECO:0000256" key="6">
    <source>
        <dbReference type="ARBA" id="ARBA00022741"/>
    </source>
</evidence>
<comment type="similarity">
    <text evidence="2">Belongs to the ABC transporter superfamily. ABCB family. Multidrug resistance exporter (TC 3.A.1.201) subfamily.</text>
</comment>
<evidence type="ECO:0000259" key="12">
    <source>
        <dbReference type="PROSITE" id="PS50929"/>
    </source>
</evidence>
<evidence type="ECO:0000256" key="11">
    <source>
        <dbReference type="SAM" id="Phobius"/>
    </source>
</evidence>
<dbReference type="Proteomes" id="UP000780801">
    <property type="component" value="Unassembled WGS sequence"/>
</dbReference>
<feature type="domain" description="ABC transmembrane type-1" evidence="12">
    <location>
        <begin position="101"/>
        <end position="387"/>
    </location>
</feature>
<proteinExistence type="inferred from homology"/>
<evidence type="ECO:0000256" key="9">
    <source>
        <dbReference type="ARBA" id="ARBA00023136"/>
    </source>
</evidence>
<organism evidence="13 14">
    <name type="scientific">Lunasporangiospora selenospora</name>
    <dbReference type="NCBI Taxonomy" id="979761"/>
    <lineage>
        <taxon>Eukaryota</taxon>
        <taxon>Fungi</taxon>
        <taxon>Fungi incertae sedis</taxon>
        <taxon>Mucoromycota</taxon>
        <taxon>Mortierellomycotina</taxon>
        <taxon>Mortierellomycetes</taxon>
        <taxon>Mortierellales</taxon>
        <taxon>Mortierellaceae</taxon>
        <taxon>Lunasporangiospora</taxon>
    </lineage>
</organism>
<dbReference type="InterPro" id="IPR036640">
    <property type="entry name" value="ABC1_TM_sf"/>
</dbReference>
<sequence>MPSDSSLDRVHNELGKSVEKRLSSSYLTNIHQNSNHSTPEKDLASTVLNIAEKDLSSPSPDDTLKDDDVDDSANDEKEGPKVSYFTLYRFATAQEWAYICIGTICAIAQGIGQPLLAVLLGDVVTQISPAIPLHEQVASIRETTIKFTIVGAVMFVAAYGLMCFFTLSAENQTRRIRAEYLHAILRQDMSWHDTGKQSQSLSSRLTADTQFIFDGLGDKVGSLIMETTMFITGIGLAFYYGWRMTLVVCGIIPIMSVSTSIMATFITRSSAAGQDAYARAGAMAEQAIGSIKTVSAFGGQSRELAKYSRELDNAYITGIKKARVLGIGTASYMLFLFMAYALAFWYGSHQVKDGKMEPGNVLKVFFSMMLGTFALGRLGPNIVVFGRACAAAHTIFSIIDREPEIDAFDPSGIKPGKFNGHIVVKDVNFTYPSRPNVPVLRNMNIEVKPGQTVALV</sequence>
<dbReference type="GO" id="GO:0005524">
    <property type="term" value="F:ATP binding"/>
    <property type="evidence" value="ECO:0007669"/>
    <property type="project" value="UniProtKB-KW"/>
</dbReference>
<evidence type="ECO:0000256" key="4">
    <source>
        <dbReference type="ARBA" id="ARBA00022692"/>
    </source>
</evidence>
<dbReference type="CDD" id="cd18577">
    <property type="entry name" value="ABC_6TM_Pgp_ABCB1_D1_like"/>
    <property type="match status" value="1"/>
</dbReference>
<dbReference type="PANTHER" id="PTHR24222:SF76">
    <property type="entry name" value="MYCOBACTIN IMPORT ATP-BINDING_PERMEASE PROTEIN IRTB"/>
    <property type="match status" value="1"/>
</dbReference>
<keyword evidence="8 11" id="KW-1133">Transmembrane helix</keyword>
<dbReference type="SUPFAM" id="SSF90123">
    <property type="entry name" value="ABC transporter transmembrane region"/>
    <property type="match status" value="1"/>
</dbReference>
<feature type="transmembrane region" description="Helical" evidence="11">
    <location>
        <begin position="360"/>
        <end position="378"/>
    </location>
</feature>
<keyword evidence="9 11" id="KW-0472">Membrane</keyword>
<feature type="compositionally biased region" description="Acidic residues" evidence="10">
    <location>
        <begin position="64"/>
        <end position="73"/>
    </location>
</feature>
<dbReference type="AlphaFoldDB" id="A0A9P6KAI8"/>
<dbReference type="InterPro" id="IPR027417">
    <property type="entry name" value="P-loop_NTPase"/>
</dbReference>
<keyword evidence="14" id="KW-1185">Reference proteome</keyword>
<evidence type="ECO:0000256" key="8">
    <source>
        <dbReference type="ARBA" id="ARBA00022989"/>
    </source>
</evidence>
<feature type="transmembrane region" description="Helical" evidence="11">
    <location>
        <begin position="147"/>
        <end position="167"/>
    </location>
</feature>
<dbReference type="InterPro" id="IPR011527">
    <property type="entry name" value="ABC1_TM_dom"/>
</dbReference>
<dbReference type="Gene3D" id="1.20.1560.10">
    <property type="entry name" value="ABC transporter type 1, transmembrane domain"/>
    <property type="match status" value="1"/>
</dbReference>
<keyword evidence="4 11" id="KW-0812">Transmembrane</keyword>
<keyword evidence="6" id="KW-0547">Nucleotide-binding</keyword>
<evidence type="ECO:0000256" key="7">
    <source>
        <dbReference type="ARBA" id="ARBA00022840"/>
    </source>
</evidence>
<dbReference type="EMBL" id="JAABOA010004476">
    <property type="protein sequence ID" value="KAF9577705.1"/>
    <property type="molecule type" value="Genomic_DNA"/>
</dbReference>
<reference evidence="13" key="1">
    <citation type="journal article" date="2020" name="Fungal Divers.">
        <title>Resolving the Mortierellaceae phylogeny through synthesis of multi-gene phylogenetics and phylogenomics.</title>
        <authorList>
            <person name="Vandepol N."/>
            <person name="Liber J."/>
            <person name="Desiro A."/>
            <person name="Na H."/>
            <person name="Kennedy M."/>
            <person name="Barry K."/>
            <person name="Grigoriev I.V."/>
            <person name="Miller A.N."/>
            <person name="O'Donnell K."/>
            <person name="Stajich J.E."/>
            <person name="Bonito G."/>
        </authorList>
    </citation>
    <scope>NUCLEOTIDE SEQUENCE</scope>
    <source>
        <strain evidence="13">KOD1015</strain>
    </source>
</reference>
<dbReference type="GO" id="GO:0140359">
    <property type="term" value="F:ABC-type transporter activity"/>
    <property type="evidence" value="ECO:0007669"/>
    <property type="project" value="InterPro"/>
</dbReference>
<dbReference type="PANTHER" id="PTHR24222">
    <property type="entry name" value="ABC TRANSPORTER B FAMILY"/>
    <property type="match status" value="1"/>
</dbReference>
<feature type="region of interest" description="Disordered" evidence="10">
    <location>
        <begin position="28"/>
        <end position="77"/>
    </location>
</feature>
<dbReference type="OrthoDB" id="6500128at2759"/>
<gene>
    <name evidence="13" type="primary">ABCB4_1</name>
    <name evidence="13" type="ORF">BGW38_006911</name>
</gene>
<feature type="transmembrane region" description="Helical" evidence="11">
    <location>
        <begin position="245"/>
        <end position="266"/>
    </location>
</feature>
<comment type="caution">
    <text evidence="13">The sequence shown here is derived from an EMBL/GenBank/DDBJ whole genome shotgun (WGS) entry which is preliminary data.</text>
</comment>
<feature type="transmembrane region" description="Helical" evidence="11">
    <location>
        <begin position="220"/>
        <end position="239"/>
    </location>
</feature>